<feature type="transmembrane region" description="Helical" evidence="1">
    <location>
        <begin position="153"/>
        <end position="178"/>
    </location>
</feature>
<protein>
    <recommendedName>
        <fullName evidence="4">GAP family protein</fullName>
    </recommendedName>
</protein>
<sequence>MLTLLLALAGFAFLDSLDVLLVGVTTAVVADSRIGRRSPVPGGVSFIAGVFAVTTAFGICTVLGLNFLTGLVEFELTPGVRYWGELGLGMVLIAISRVPVANRTEPPAWAAAVRRRPWLFGFVGMAIGLVQAPTAVPYLAGLAMISAQDPLPVLWPLIVVAYCALALLPPLLVLLLSLRRTPRARRVYRAVVRILTRYAPPALRVLFVLFGTVLVVDALVHFRHLW</sequence>
<keyword evidence="1" id="KW-0812">Transmembrane</keyword>
<keyword evidence="1" id="KW-1133">Transmembrane helix</keyword>
<organism evidence="2 3">
    <name type="scientific">Nocardia colli</name>
    <dbReference type="NCBI Taxonomy" id="2545717"/>
    <lineage>
        <taxon>Bacteria</taxon>
        <taxon>Bacillati</taxon>
        <taxon>Actinomycetota</taxon>
        <taxon>Actinomycetes</taxon>
        <taxon>Mycobacteriales</taxon>
        <taxon>Nocardiaceae</taxon>
        <taxon>Nocardia</taxon>
    </lineage>
</organism>
<evidence type="ECO:0000256" key="1">
    <source>
        <dbReference type="SAM" id="Phobius"/>
    </source>
</evidence>
<accession>A0A5N0EHQ7</accession>
<evidence type="ECO:0008006" key="4">
    <source>
        <dbReference type="Google" id="ProtNLM"/>
    </source>
</evidence>
<reference evidence="2 3" key="1">
    <citation type="submission" date="2019-09" db="EMBL/GenBank/DDBJ databases">
        <authorList>
            <person name="Wang X."/>
        </authorList>
    </citation>
    <scope>NUCLEOTIDE SEQUENCE [LARGE SCALE GENOMIC DNA]</scope>
    <source>
        <strain evidence="2 3">CICC 11023</strain>
    </source>
</reference>
<feature type="transmembrane region" description="Helical" evidence="1">
    <location>
        <begin position="118"/>
        <end position="141"/>
    </location>
</feature>
<evidence type="ECO:0000313" key="3">
    <source>
        <dbReference type="Proteomes" id="UP000323876"/>
    </source>
</evidence>
<comment type="caution">
    <text evidence="2">The sequence shown here is derived from an EMBL/GenBank/DDBJ whole genome shotgun (WGS) entry which is preliminary data.</text>
</comment>
<dbReference type="Proteomes" id="UP000323876">
    <property type="component" value="Unassembled WGS sequence"/>
</dbReference>
<dbReference type="Pfam" id="PF11139">
    <property type="entry name" value="SfLAP"/>
    <property type="match status" value="1"/>
</dbReference>
<dbReference type="AlphaFoldDB" id="A0A5N0EHQ7"/>
<keyword evidence="3" id="KW-1185">Reference proteome</keyword>
<evidence type="ECO:0000313" key="2">
    <source>
        <dbReference type="EMBL" id="KAA8886891.1"/>
    </source>
</evidence>
<keyword evidence="1" id="KW-0472">Membrane</keyword>
<name>A0A5N0EHQ7_9NOCA</name>
<dbReference type="InterPro" id="IPR021315">
    <property type="entry name" value="Gap/Sap"/>
</dbReference>
<feature type="transmembrane region" description="Helical" evidence="1">
    <location>
        <begin position="46"/>
        <end position="68"/>
    </location>
</feature>
<dbReference type="RefSeq" id="WP_150403906.1">
    <property type="nucleotide sequence ID" value="NZ_VXLC01000010.1"/>
</dbReference>
<feature type="transmembrane region" description="Helical" evidence="1">
    <location>
        <begin position="198"/>
        <end position="220"/>
    </location>
</feature>
<dbReference type="EMBL" id="VXLC01000010">
    <property type="protein sequence ID" value="KAA8886891.1"/>
    <property type="molecule type" value="Genomic_DNA"/>
</dbReference>
<dbReference type="OrthoDB" id="4747520at2"/>
<proteinExistence type="predicted"/>
<gene>
    <name evidence="2" type="ORF">F3087_22020</name>
</gene>